<dbReference type="GeneID" id="112680635"/>
<reference evidence="2" key="1">
    <citation type="submission" date="2025-08" db="UniProtKB">
        <authorList>
            <consortium name="RefSeq"/>
        </authorList>
    </citation>
    <scope>IDENTIFICATION</scope>
    <source>
        <tissue evidence="2">Whole body</tissue>
    </source>
</reference>
<dbReference type="Gene3D" id="6.10.250.1380">
    <property type="match status" value="1"/>
</dbReference>
<organism evidence="1 2">
    <name type="scientific">Sipha flava</name>
    <name type="common">yellow sugarcane aphid</name>
    <dbReference type="NCBI Taxonomy" id="143950"/>
    <lineage>
        <taxon>Eukaryota</taxon>
        <taxon>Metazoa</taxon>
        <taxon>Ecdysozoa</taxon>
        <taxon>Arthropoda</taxon>
        <taxon>Hexapoda</taxon>
        <taxon>Insecta</taxon>
        <taxon>Pterygota</taxon>
        <taxon>Neoptera</taxon>
        <taxon>Paraneoptera</taxon>
        <taxon>Hemiptera</taxon>
        <taxon>Sternorrhyncha</taxon>
        <taxon>Aphidomorpha</taxon>
        <taxon>Aphidoidea</taxon>
        <taxon>Aphididae</taxon>
        <taxon>Sipha</taxon>
    </lineage>
</organism>
<sequence>MDDAVKHLEQVVTSMEKRIDTLSWKIKKFELVLFTDIEISESCRIMSLMTNLARTCNKYDELLSRVAQHKKEQLEFTESLQMHVNIVKNKVQTLRALVTNGSADRTNGL</sequence>
<protein>
    <submittedName>
        <fullName evidence="2">Uncharacterized protein LOC112680635</fullName>
    </submittedName>
</protein>
<evidence type="ECO:0000313" key="1">
    <source>
        <dbReference type="Proteomes" id="UP000694846"/>
    </source>
</evidence>
<gene>
    <name evidence="2" type="primary">LOC112680635</name>
</gene>
<name>A0A8B8F7Z9_9HEMI</name>
<dbReference type="OrthoDB" id="6582065at2759"/>
<keyword evidence="1" id="KW-1185">Reference proteome</keyword>
<dbReference type="RefSeq" id="XP_025406590.1">
    <property type="nucleotide sequence ID" value="XM_025550805.1"/>
</dbReference>
<evidence type="ECO:0000313" key="2">
    <source>
        <dbReference type="RefSeq" id="XP_025406590.1"/>
    </source>
</evidence>
<dbReference type="Proteomes" id="UP000694846">
    <property type="component" value="Unplaced"/>
</dbReference>
<accession>A0A8B8F7Z9</accession>
<proteinExistence type="predicted"/>
<dbReference type="AlphaFoldDB" id="A0A8B8F7Z9"/>